<dbReference type="InterPro" id="IPR021398">
    <property type="entry name" value="DUF3037"/>
</dbReference>
<protein>
    <recommendedName>
        <fullName evidence="3">DUF3037 domain-containing protein</fullName>
    </recommendedName>
</protein>
<dbReference type="OrthoDB" id="8851633at2"/>
<evidence type="ECO:0008006" key="3">
    <source>
        <dbReference type="Google" id="ProtNLM"/>
    </source>
</evidence>
<dbReference type="AlphaFoldDB" id="A0A1H4F351"/>
<dbReference type="Proteomes" id="UP000199397">
    <property type="component" value="Unassembled WGS sequence"/>
</dbReference>
<dbReference type="RefSeq" id="WP_093069644.1">
    <property type="nucleotide sequence ID" value="NZ_FNQP01000018.1"/>
</dbReference>
<proteinExistence type="predicted"/>
<keyword evidence="2" id="KW-1185">Reference proteome</keyword>
<organism evidence="1 2">
    <name type="scientific">Thiothrix caldifontis</name>
    <dbReference type="NCBI Taxonomy" id="525918"/>
    <lineage>
        <taxon>Bacteria</taxon>
        <taxon>Pseudomonadati</taxon>
        <taxon>Pseudomonadota</taxon>
        <taxon>Gammaproteobacteria</taxon>
        <taxon>Thiotrichales</taxon>
        <taxon>Thiotrichaceae</taxon>
        <taxon>Thiothrix</taxon>
    </lineage>
</organism>
<dbReference type="STRING" id="525918.SAMN05660964_02820"/>
<dbReference type="Pfam" id="PF11236">
    <property type="entry name" value="DUF3037"/>
    <property type="match status" value="1"/>
</dbReference>
<evidence type="ECO:0000313" key="1">
    <source>
        <dbReference type="EMBL" id="SEA91755.1"/>
    </source>
</evidence>
<gene>
    <name evidence="1" type="ORF">SAMN05660964_02820</name>
</gene>
<reference evidence="1 2" key="1">
    <citation type="submission" date="2016-10" db="EMBL/GenBank/DDBJ databases">
        <authorList>
            <person name="de Groot N.N."/>
        </authorList>
    </citation>
    <scope>NUCLEOTIDE SEQUENCE [LARGE SCALE GENOMIC DNA]</scope>
    <source>
        <strain evidence="1 2">DSM 21228</strain>
    </source>
</reference>
<evidence type="ECO:0000313" key="2">
    <source>
        <dbReference type="Proteomes" id="UP000199397"/>
    </source>
</evidence>
<dbReference type="EMBL" id="FNQP01000018">
    <property type="protein sequence ID" value="SEA91755.1"/>
    <property type="molecule type" value="Genomic_DNA"/>
</dbReference>
<accession>A0A1H4F351</accession>
<name>A0A1H4F351_9GAMM</name>
<sequence length="133" mass="15090">MKQAFHYNLIRFQPDVETGEFANIGVVVYAPETRALAFRLLAPWQHQRITSFFSPLDMKVFQGALAVVQTELQRVQKLLPSVANPAALHEELIRPREDIIRYAHTGVILGDDPQASADELFSRYVQREQSLAA</sequence>